<dbReference type="InterPro" id="IPR050095">
    <property type="entry name" value="ECF_ABC_transporter_ATP-bd"/>
</dbReference>
<evidence type="ECO:0000313" key="7">
    <source>
        <dbReference type="Proteomes" id="UP000189670"/>
    </source>
</evidence>
<dbReference type="CDD" id="cd03225">
    <property type="entry name" value="ABC_cobalt_CbiO_domain1"/>
    <property type="match status" value="1"/>
</dbReference>
<feature type="transmembrane region" description="Helical" evidence="4">
    <location>
        <begin position="26"/>
        <end position="46"/>
    </location>
</feature>
<dbReference type="AlphaFoldDB" id="A0A1V1PAF6"/>
<keyword evidence="4" id="KW-0472">Membrane</keyword>
<keyword evidence="3 6" id="KW-0067">ATP-binding</keyword>
<dbReference type="InterPro" id="IPR027417">
    <property type="entry name" value="P-loop_NTPase"/>
</dbReference>
<dbReference type="InterPro" id="IPR003593">
    <property type="entry name" value="AAA+_ATPase"/>
</dbReference>
<dbReference type="SMART" id="SM00382">
    <property type="entry name" value="AAA"/>
    <property type="match status" value="1"/>
</dbReference>
<dbReference type="GO" id="GO:0043190">
    <property type="term" value="C:ATP-binding cassette (ABC) transporter complex"/>
    <property type="evidence" value="ECO:0007669"/>
    <property type="project" value="TreeGrafter"/>
</dbReference>
<evidence type="ECO:0000256" key="1">
    <source>
        <dbReference type="ARBA" id="ARBA00022448"/>
    </source>
</evidence>
<dbReference type="GO" id="GO:0042626">
    <property type="term" value="F:ATPase-coupled transmembrane transporter activity"/>
    <property type="evidence" value="ECO:0007669"/>
    <property type="project" value="TreeGrafter"/>
</dbReference>
<dbReference type="Pfam" id="PF00005">
    <property type="entry name" value="ABC_tran"/>
    <property type="match status" value="1"/>
</dbReference>
<evidence type="ECO:0000256" key="4">
    <source>
        <dbReference type="SAM" id="Phobius"/>
    </source>
</evidence>
<organism evidence="6 7">
    <name type="scientific">Candidatus Magnetoglobus multicellularis str. Araruama</name>
    <dbReference type="NCBI Taxonomy" id="890399"/>
    <lineage>
        <taxon>Bacteria</taxon>
        <taxon>Pseudomonadati</taxon>
        <taxon>Thermodesulfobacteriota</taxon>
        <taxon>Desulfobacteria</taxon>
        <taxon>Desulfobacterales</taxon>
        <taxon>Desulfobacteraceae</taxon>
        <taxon>Candidatus Magnetoglobus</taxon>
    </lineage>
</organism>
<feature type="domain" description="ABC transporter" evidence="5">
    <location>
        <begin position="87"/>
        <end position="294"/>
    </location>
</feature>
<dbReference type="GO" id="GO:0016887">
    <property type="term" value="F:ATP hydrolysis activity"/>
    <property type="evidence" value="ECO:0007669"/>
    <property type="project" value="InterPro"/>
</dbReference>
<keyword evidence="1" id="KW-0813">Transport</keyword>
<dbReference type="PROSITE" id="PS00211">
    <property type="entry name" value="ABC_TRANSPORTER_1"/>
    <property type="match status" value="1"/>
</dbReference>
<dbReference type="PROSITE" id="PS50893">
    <property type="entry name" value="ABC_TRANSPORTER_2"/>
    <property type="match status" value="1"/>
</dbReference>
<protein>
    <submittedName>
        <fullName evidence="6">ATP-binding cassette transporter</fullName>
    </submittedName>
</protein>
<evidence type="ECO:0000256" key="3">
    <source>
        <dbReference type="ARBA" id="ARBA00022840"/>
    </source>
</evidence>
<reference evidence="7" key="1">
    <citation type="submission" date="2012-11" db="EMBL/GenBank/DDBJ databases">
        <authorList>
            <person name="Lucero-Rivera Y.E."/>
            <person name="Tovar-Ramirez D."/>
        </authorList>
    </citation>
    <scope>NUCLEOTIDE SEQUENCE [LARGE SCALE GENOMIC DNA]</scope>
    <source>
        <strain evidence="7">Araruama</strain>
    </source>
</reference>
<gene>
    <name evidence="6" type="ORF">OMM_02266</name>
</gene>
<accession>A0A1V1PAF6</accession>
<evidence type="ECO:0000313" key="6">
    <source>
        <dbReference type="EMBL" id="ETR71743.1"/>
    </source>
</evidence>
<keyword evidence="4" id="KW-1133">Transmembrane helix</keyword>
<dbReference type="SUPFAM" id="SSF52540">
    <property type="entry name" value="P-loop containing nucleoside triphosphate hydrolases"/>
    <property type="match status" value="1"/>
</dbReference>
<dbReference type="Gene3D" id="3.40.50.300">
    <property type="entry name" value="P-loop containing nucleotide triphosphate hydrolases"/>
    <property type="match status" value="1"/>
</dbReference>
<keyword evidence="4" id="KW-0812">Transmembrane</keyword>
<feature type="transmembrane region" description="Helical" evidence="4">
    <location>
        <begin position="5"/>
        <end position="20"/>
    </location>
</feature>
<proteinExistence type="predicted"/>
<dbReference type="GO" id="GO:0005524">
    <property type="term" value="F:ATP binding"/>
    <property type="evidence" value="ECO:0007669"/>
    <property type="project" value="UniProtKB-KW"/>
</dbReference>
<evidence type="ECO:0000256" key="2">
    <source>
        <dbReference type="ARBA" id="ARBA00022741"/>
    </source>
</evidence>
<comment type="caution">
    <text evidence="6">The sequence shown here is derived from an EMBL/GenBank/DDBJ whole genome shotgun (WGS) entry which is preliminary data.</text>
</comment>
<dbReference type="InterPro" id="IPR003439">
    <property type="entry name" value="ABC_transporter-like_ATP-bd"/>
</dbReference>
<dbReference type="PANTHER" id="PTHR43553">
    <property type="entry name" value="HEAVY METAL TRANSPORTER"/>
    <property type="match status" value="1"/>
</dbReference>
<keyword evidence="2" id="KW-0547">Nucleotide-binding</keyword>
<dbReference type="Proteomes" id="UP000189670">
    <property type="component" value="Unassembled WGS sequence"/>
</dbReference>
<dbReference type="PANTHER" id="PTHR43553:SF11">
    <property type="entry name" value="ABC TRANSPORTER ATP-BINDING_PERMEASE PROTEIN YOJI"/>
    <property type="match status" value="1"/>
</dbReference>
<dbReference type="InterPro" id="IPR015856">
    <property type="entry name" value="ABC_transpr_CbiO/EcfA_su"/>
</dbReference>
<evidence type="ECO:0000259" key="5">
    <source>
        <dbReference type="PROSITE" id="PS50893"/>
    </source>
</evidence>
<sequence length="294" mass="33602">MNFGFFIIVGFYMFVLSMIYPVKTMFIVMLLMIYVWSGLLIIIVLLPDMITGMFIIQKITPFLDKADLVNSRLYNSLKKDINSFDTLAFNDIYFSYPGQETFAMGPINLTINKGECLFITGGNGSGKSTLIQIICGLFQASSGTITIDGNAVNLTSEDQIFSAIFSNFHLFDGVYGIDTIDNKRVENLLREFKLFRKTSLINGKWKNYKQLSAGQKKRLALVNALLEDKMIYIFDELTADQSPSFRKYFYQTILTSLKEEGKTVIVVTHDDHYFHVPDRIIEMEYGKIKTDKQV</sequence>
<dbReference type="EMBL" id="ATBP01000228">
    <property type="protein sequence ID" value="ETR71743.1"/>
    <property type="molecule type" value="Genomic_DNA"/>
</dbReference>
<dbReference type="InterPro" id="IPR017871">
    <property type="entry name" value="ABC_transporter-like_CS"/>
</dbReference>
<name>A0A1V1PAF6_9BACT</name>